<evidence type="ECO:0000313" key="9">
    <source>
        <dbReference type="Proteomes" id="UP001519332"/>
    </source>
</evidence>
<evidence type="ECO:0000256" key="1">
    <source>
        <dbReference type="ARBA" id="ARBA00022553"/>
    </source>
</evidence>
<dbReference type="CDD" id="cd17535">
    <property type="entry name" value="REC_NarL-like"/>
    <property type="match status" value="1"/>
</dbReference>
<protein>
    <submittedName>
        <fullName evidence="8">DNA-binding NarL/FixJ family response regulator</fullName>
    </submittedName>
</protein>
<dbReference type="PANTHER" id="PTHR43214">
    <property type="entry name" value="TWO-COMPONENT RESPONSE REGULATOR"/>
    <property type="match status" value="1"/>
</dbReference>
<keyword evidence="3 8" id="KW-0238">DNA-binding</keyword>
<dbReference type="InterPro" id="IPR039420">
    <property type="entry name" value="WalR-like"/>
</dbReference>
<dbReference type="Pfam" id="PF00196">
    <property type="entry name" value="GerE"/>
    <property type="match status" value="1"/>
</dbReference>
<dbReference type="PROSITE" id="PS50110">
    <property type="entry name" value="RESPONSE_REGULATORY"/>
    <property type="match status" value="1"/>
</dbReference>
<dbReference type="InterPro" id="IPR011006">
    <property type="entry name" value="CheY-like_superfamily"/>
</dbReference>
<feature type="domain" description="HTH luxR-type" evidence="6">
    <location>
        <begin position="146"/>
        <end position="211"/>
    </location>
</feature>
<evidence type="ECO:0000256" key="4">
    <source>
        <dbReference type="ARBA" id="ARBA00023163"/>
    </source>
</evidence>
<dbReference type="SUPFAM" id="SSF52172">
    <property type="entry name" value="CheY-like"/>
    <property type="match status" value="1"/>
</dbReference>
<sequence>MIRVVVADDQVLLRESFQAVIDAQPDLCVVGAAGTGQEAVDLAAREQPDVVLMDVRMPEMDGIEATRLVCAAQPSVRVLILTMFDLDAYVYSALRAGASGFLLKDAPSADLLAAVRTVAAGEGLLAPTVTRRLIDEFARRPEPRRAAHELDKLTERELEVLTLVARGLTNAEIAEQLHVSHGTVKTHVSHLLAKIEARDRAQLIIVAYETGLVSAALTLRGQ</sequence>
<feature type="modified residue" description="4-aspartylphosphate" evidence="5">
    <location>
        <position position="54"/>
    </location>
</feature>
<keyword evidence="2" id="KW-0805">Transcription regulation</keyword>
<dbReference type="PANTHER" id="PTHR43214:SF24">
    <property type="entry name" value="TRANSCRIPTIONAL REGULATORY PROTEIN NARL-RELATED"/>
    <property type="match status" value="1"/>
</dbReference>
<gene>
    <name evidence="8" type="ORF">JOF56_004423</name>
</gene>
<dbReference type="InterPro" id="IPR016032">
    <property type="entry name" value="Sig_transdc_resp-reg_C-effctor"/>
</dbReference>
<dbReference type="PROSITE" id="PS00622">
    <property type="entry name" value="HTH_LUXR_1"/>
    <property type="match status" value="1"/>
</dbReference>
<evidence type="ECO:0000256" key="5">
    <source>
        <dbReference type="PROSITE-ProRule" id="PRU00169"/>
    </source>
</evidence>
<proteinExistence type="predicted"/>
<dbReference type="InterPro" id="IPR001789">
    <property type="entry name" value="Sig_transdc_resp-reg_receiver"/>
</dbReference>
<dbReference type="SMART" id="SM00448">
    <property type="entry name" value="REC"/>
    <property type="match status" value="1"/>
</dbReference>
<reference evidence="8 9" key="1">
    <citation type="submission" date="2021-03" db="EMBL/GenBank/DDBJ databases">
        <title>Sequencing the genomes of 1000 actinobacteria strains.</title>
        <authorList>
            <person name="Klenk H.-P."/>
        </authorList>
    </citation>
    <scope>NUCLEOTIDE SEQUENCE [LARGE SCALE GENOMIC DNA]</scope>
    <source>
        <strain evidence="8 9">DSM 46670</strain>
    </source>
</reference>
<keyword evidence="1 5" id="KW-0597">Phosphoprotein</keyword>
<comment type="caution">
    <text evidence="8">The sequence shown here is derived from an EMBL/GenBank/DDBJ whole genome shotgun (WGS) entry which is preliminary data.</text>
</comment>
<evidence type="ECO:0000313" key="8">
    <source>
        <dbReference type="EMBL" id="MBP2324038.1"/>
    </source>
</evidence>
<feature type="domain" description="Response regulatory" evidence="7">
    <location>
        <begin position="3"/>
        <end position="119"/>
    </location>
</feature>
<accession>A0ABS4TJF9</accession>
<evidence type="ECO:0000259" key="6">
    <source>
        <dbReference type="PROSITE" id="PS50043"/>
    </source>
</evidence>
<dbReference type="Proteomes" id="UP001519332">
    <property type="component" value="Unassembled WGS sequence"/>
</dbReference>
<dbReference type="Pfam" id="PF00072">
    <property type="entry name" value="Response_reg"/>
    <property type="match status" value="1"/>
</dbReference>
<evidence type="ECO:0000256" key="3">
    <source>
        <dbReference type="ARBA" id="ARBA00023125"/>
    </source>
</evidence>
<evidence type="ECO:0000259" key="7">
    <source>
        <dbReference type="PROSITE" id="PS50110"/>
    </source>
</evidence>
<dbReference type="SMART" id="SM00421">
    <property type="entry name" value="HTH_LUXR"/>
    <property type="match status" value="1"/>
</dbReference>
<dbReference type="InterPro" id="IPR000792">
    <property type="entry name" value="Tscrpt_reg_LuxR_C"/>
</dbReference>
<evidence type="ECO:0000256" key="2">
    <source>
        <dbReference type="ARBA" id="ARBA00023015"/>
    </source>
</evidence>
<dbReference type="SUPFAM" id="SSF46894">
    <property type="entry name" value="C-terminal effector domain of the bipartite response regulators"/>
    <property type="match status" value="1"/>
</dbReference>
<dbReference type="EMBL" id="JAGINW010000001">
    <property type="protein sequence ID" value="MBP2324038.1"/>
    <property type="molecule type" value="Genomic_DNA"/>
</dbReference>
<dbReference type="PRINTS" id="PR00038">
    <property type="entry name" value="HTHLUXR"/>
</dbReference>
<dbReference type="RefSeq" id="WP_209641079.1">
    <property type="nucleotide sequence ID" value="NZ_JAGINW010000001.1"/>
</dbReference>
<dbReference type="CDD" id="cd06170">
    <property type="entry name" value="LuxR_C_like"/>
    <property type="match status" value="1"/>
</dbReference>
<dbReference type="GO" id="GO:0003677">
    <property type="term" value="F:DNA binding"/>
    <property type="evidence" value="ECO:0007669"/>
    <property type="project" value="UniProtKB-KW"/>
</dbReference>
<dbReference type="Gene3D" id="3.40.50.2300">
    <property type="match status" value="1"/>
</dbReference>
<dbReference type="InterPro" id="IPR058245">
    <property type="entry name" value="NreC/VraR/RcsB-like_REC"/>
</dbReference>
<keyword evidence="4" id="KW-0804">Transcription</keyword>
<name>A0ABS4TJF9_9PSEU</name>
<organism evidence="8 9">
    <name type="scientific">Kibdelosporangium banguiense</name>
    <dbReference type="NCBI Taxonomy" id="1365924"/>
    <lineage>
        <taxon>Bacteria</taxon>
        <taxon>Bacillati</taxon>
        <taxon>Actinomycetota</taxon>
        <taxon>Actinomycetes</taxon>
        <taxon>Pseudonocardiales</taxon>
        <taxon>Pseudonocardiaceae</taxon>
        <taxon>Kibdelosporangium</taxon>
    </lineage>
</organism>
<dbReference type="PROSITE" id="PS50043">
    <property type="entry name" value="HTH_LUXR_2"/>
    <property type="match status" value="1"/>
</dbReference>
<keyword evidence="9" id="KW-1185">Reference proteome</keyword>